<organism evidence="4 5">
    <name type="scientific">Microlunatus endophyticus</name>
    <dbReference type="NCBI Taxonomy" id="1716077"/>
    <lineage>
        <taxon>Bacteria</taxon>
        <taxon>Bacillati</taxon>
        <taxon>Actinomycetota</taxon>
        <taxon>Actinomycetes</taxon>
        <taxon>Propionibacteriales</taxon>
        <taxon>Propionibacteriaceae</taxon>
        <taxon>Microlunatus</taxon>
    </lineage>
</organism>
<dbReference type="AlphaFoldDB" id="A0A917S6S5"/>
<reference evidence="4" key="1">
    <citation type="journal article" date="2014" name="Int. J. Syst. Evol. Microbiol.">
        <title>Complete genome sequence of Corynebacterium casei LMG S-19264T (=DSM 44701T), isolated from a smear-ripened cheese.</title>
        <authorList>
            <consortium name="US DOE Joint Genome Institute (JGI-PGF)"/>
            <person name="Walter F."/>
            <person name="Albersmeier A."/>
            <person name="Kalinowski J."/>
            <person name="Ruckert C."/>
        </authorList>
    </citation>
    <scope>NUCLEOTIDE SEQUENCE</scope>
    <source>
        <strain evidence="4">CGMCC 4.7306</strain>
    </source>
</reference>
<dbReference type="Pfam" id="PF08445">
    <property type="entry name" value="FR47"/>
    <property type="match status" value="1"/>
</dbReference>
<feature type="domain" description="N-acetyltransferase" evidence="3">
    <location>
        <begin position="118"/>
        <end position="247"/>
    </location>
</feature>
<dbReference type="PANTHER" id="PTHR43420:SF3">
    <property type="entry name" value="N-ACETYLTRANSFERASE DOMAIN-CONTAINING PROTEIN"/>
    <property type="match status" value="1"/>
</dbReference>
<name>A0A917S6S5_9ACTN</name>
<dbReference type="CDD" id="cd04301">
    <property type="entry name" value="NAT_SF"/>
    <property type="match status" value="1"/>
</dbReference>
<dbReference type="Proteomes" id="UP000613840">
    <property type="component" value="Unassembled WGS sequence"/>
</dbReference>
<dbReference type="SUPFAM" id="SSF55729">
    <property type="entry name" value="Acyl-CoA N-acyltransferases (Nat)"/>
    <property type="match status" value="1"/>
</dbReference>
<dbReference type="InterPro" id="IPR000182">
    <property type="entry name" value="GNAT_dom"/>
</dbReference>
<dbReference type="InterPro" id="IPR013653">
    <property type="entry name" value="GCN5-like_dom"/>
</dbReference>
<keyword evidence="1" id="KW-0808">Transferase</keyword>
<reference evidence="4" key="2">
    <citation type="submission" date="2020-09" db="EMBL/GenBank/DDBJ databases">
        <authorList>
            <person name="Sun Q."/>
            <person name="Zhou Y."/>
        </authorList>
    </citation>
    <scope>NUCLEOTIDE SEQUENCE</scope>
    <source>
        <strain evidence="4">CGMCC 4.7306</strain>
    </source>
</reference>
<evidence type="ECO:0000256" key="1">
    <source>
        <dbReference type="ARBA" id="ARBA00022679"/>
    </source>
</evidence>
<protein>
    <submittedName>
        <fullName evidence="4">GNAT family N-acetyltransferase</fullName>
    </submittedName>
</protein>
<accession>A0A917S6S5</accession>
<comment type="caution">
    <text evidence="4">The sequence shown here is derived from an EMBL/GenBank/DDBJ whole genome shotgun (WGS) entry which is preliminary data.</text>
</comment>
<evidence type="ECO:0000259" key="3">
    <source>
        <dbReference type="PROSITE" id="PS51186"/>
    </source>
</evidence>
<dbReference type="GO" id="GO:0016747">
    <property type="term" value="F:acyltransferase activity, transferring groups other than amino-acyl groups"/>
    <property type="evidence" value="ECO:0007669"/>
    <property type="project" value="InterPro"/>
</dbReference>
<dbReference type="InterPro" id="IPR050680">
    <property type="entry name" value="YpeA/RimI_acetyltransf"/>
</dbReference>
<evidence type="ECO:0000256" key="2">
    <source>
        <dbReference type="ARBA" id="ARBA00023315"/>
    </source>
</evidence>
<evidence type="ECO:0000313" key="5">
    <source>
        <dbReference type="Proteomes" id="UP000613840"/>
    </source>
</evidence>
<proteinExistence type="predicted"/>
<evidence type="ECO:0000313" key="4">
    <source>
        <dbReference type="EMBL" id="GGL57642.1"/>
    </source>
</evidence>
<sequence>MQLSNAESSTVLDDPGLDNPVLGSLAGRHRGLAIGDARAVRYPGEVSPFMAIADDADAEDWVALARLAAPGPVMILDTTTAVPPSWRLVHRFDGLQMVGPVGDALHDASILARTAGDLQLVRLGSGDVPAMLDLAGRTKPGPFLPRTVELGVYFGVRDGDRLVAMAGERLQPPGWSEISGVCSDPDYRGRGLARLLVETVADEIRARGARPFLHVVEGNDTAIRLYRSMGFTTRRGLTISSYQPESR</sequence>
<dbReference type="EMBL" id="BMMZ01000003">
    <property type="protein sequence ID" value="GGL57642.1"/>
    <property type="molecule type" value="Genomic_DNA"/>
</dbReference>
<dbReference type="Gene3D" id="3.40.630.30">
    <property type="match status" value="1"/>
</dbReference>
<dbReference type="RefSeq" id="WP_188894574.1">
    <property type="nucleotide sequence ID" value="NZ_BMMZ01000003.1"/>
</dbReference>
<keyword evidence="5" id="KW-1185">Reference proteome</keyword>
<dbReference type="PROSITE" id="PS51186">
    <property type="entry name" value="GNAT"/>
    <property type="match status" value="1"/>
</dbReference>
<dbReference type="PANTHER" id="PTHR43420">
    <property type="entry name" value="ACETYLTRANSFERASE"/>
    <property type="match status" value="1"/>
</dbReference>
<gene>
    <name evidence="4" type="ORF">GCM10011575_15000</name>
</gene>
<dbReference type="InterPro" id="IPR016181">
    <property type="entry name" value="Acyl_CoA_acyltransferase"/>
</dbReference>
<keyword evidence="2" id="KW-0012">Acyltransferase</keyword>